<evidence type="ECO:0000256" key="5">
    <source>
        <dbReference type="ARBA" id="ARBA00022827"/>
    </source>
</evidence>
<dbReference type="PRINTS" id="PR00406">
    <property type="entry name" value="CYTB5RDTASE"/>
</dbReference>
<dbReference type="Gene3D" id="3.40.50.80">
    <property type="entry name" value="Nucleotide-binding domain of ferredoxin-NADP reductase (FNR) module"/>
    <property type="match status" value="1"/>
</dbReference>
<dbReference type="InterPro" id="IPR050415">
    <property type="entry name" value="MRET"/>
</dbReference>
<evidence type="ECO:0000256" key="6">
    <source>
        <dbReference type="ARBA" id="ARBA00023002"/>
    </source>
</evidence>
<evidence type="ECO:0000256" key="1">
    <source>
        <dbReference type="ARBA" id="ARBA00001974"/>
    </source>
</evidence>
<feature type="domain" description="2Fe-2S ferredoxin-type" evidence="9">
    <location>
        <begin position="260"/>
        <end position="350"/>
    </location>
</feature>
<keyword evidence="4" id="KW-0479">Metal-binding</keyword>
<dbReference type="InterPro" id="IPR012675">
    <property type="entry name" value="Beta-grasp_dom_sf"/>
</dbReference>
<dbReference type="InterPro" id="IPR036010">
    <property type="entry name" value="2Fe-2S_ferredoxin-like_sf"/>
</dbReference>
<keyword evidence="3" id="KW-0001">2Fe-2S</keyword>
<keyword evidence="12" id="KW-1185">Reference proteome</keyword>
<dbReference type="GO" id="GO:0050660">
    <property type="term" value="F:flavin adenine dinucleotide binding"/>
    <property type="evidence" value="ECO:0007669"/>
    <property type="project" value="TreeGrafter"/>
</dbReference>
<organism evidence="11 12">
    <name type="scientific">Christiangramia lutea</name>
    <dbReference type="NCBI Taxonomy" id="1607951"/>
    <lineage>
        <taxon>Bacteria</taxon>
        <taxon>Pseudomonadati</taxon>
        <taxon>Bacteroidota</taxon>
        <taxon>Flavobacteriia</taxon>
        <taxon>Flavobacteriales</taxon>
        <taxon>Flavobacteriaceae</taxon>
        <taxon>Christiangramia</taxon>
    </lineage>
</organism>
<dbReference type="Gene3D" id="3.10.20.30">
    <property type="match status" value="1"/>
</dbReference>
<evidence type="ECO:0000256" key="8">
    <source>
        <dbReference type="ARBA" id="ARBA00023014"/>
    </source>
</evidence>
<dbReference type="InterPro" id="IPR001433">
    <property type="entry name" value="OxRdtase_FAD/NAD-bd"/>
</dbReference>
<evidence type="ECO:0000256" key="7">
    <source>
        <dbReference type="ARBA" id="ARBA00023004"/>
    </source>
</evidence>
<keyword evidence="7" id="KW-0408">Iron</keyword>
<dbReference type="InterPro" id="IPR017938">
    <property type="entry name" value="Riboflavin_synthase-like_b-brl"/>
</dbReference>
<dbReference type="GO" id="GO:0051537">
    <property type="term" value="F:2 iron, 2 sulfur cluster binding"/>
    <property type="evidence" value="ECO:0007669"/>
    <property type="project" value="UniProtKB-KW"/>
</dbReference>
<dbReference type="Proteomes" id="UP001139226">
    <property type="component" value="Unassembled WGS sequence"/>
</dbReference>
<evidence type="ECO:0000259" key="10">
    <source>
        <dbReference type="PROSITE" id="PS51384"/>
    </source>
</evidence>
<dbReference type="PROSITE" id="PS51085">
    <property type="entry name" value="2FE2S_FER_2"/>
    <property type="match status" value="1"/>
</dbReference>
<dbReference type="InterPro" id="IPR039261">
    <property type="entry name" value="FNR_nucleotide-bd"/>
</dbReference>
<evidence type="ECO:0000256" key="2">
    <source>
        <dbReference type="ARBA" id="ARBA00022630"/>
    </source>
</evidence>
<dbReference type="RefSeq" id="WP_240712636.1">
    <property type="nucleotide sequence ID" value="NZ_JAKVTV010000001.1"/>
</dbReference>
<dbReference type="SUPFAM" id="SSF54292">
    <property type="entry name" value="2Fe-2S ferredoxin-like"/>
    <property type="match status" value="1"/>
</dbReference>
<dbReference type="GO" id="GO:0016491">
    <property type="term" value="F:oxidoreductase activity"/>
    <property type="evidence" value="ECO:0007669"/>
    <property type="project" value="UniProtKB-KW"/>
</dbReference>
<protein>
    <submittedName>
        <fullName evidence="11">Ferredoxin--NADP reductase</fullName>
    </submittedName>
</protein>
<feature type="domain" description="FAD-binding FR-type" evidence="10">
    <location>
        <begin position="2"/>
        <end position="107"/>
    </location>
</feature>
<dbReference type="SUPFAM" id="SSF52343">
    <property type="entry name" value="Ferredoxin reductase-like, C-terminal NADP-linked domain"/>
    <property type="match status" value="1"/>
</dbReference>
<dbReference type="Gene3D" id="2.40.30.10">
    <property type="entry name" value="Translation factors"/>
    <property type="match status" value="1"/>
</dbReference>
<dbReference type="InterPro" id="IPR001041">
    <property type="entry name" value="2Fe-2S_ferredoxin-type"/>
</dbReference>
<dbReference type="GO" id="GO:0046872">
    <property type="term" value="F:metal ion binding"/>
    <property type="evidence" value="ECO:0007669"/>
    <property type="project" value="UniProtKB-KW"/>
</dbReference>
<comment type="caution">
    <text evidence="11">The sequence shown here is derived from an EMBL/GenBank/DDBJ whole genome shotgun (WGS) entry which is preliminary data.</text>
</comment>
<keyword evidence="8" id="KW-0411">Iron-sulfur</keyword>
<dbReference type="PANTHER" id="PTHR47354:SF8">
    <property type="entry name" value="1,2-PHENYLACETYL-COA EPOXIDASE, SUBUNIT E"/>
    <property type="match status" value="1"/>
</dbReference>
<evidence type="ECO:0000259" key="9">
    <source>
        <dbReference type="PROSITE" id="PS51085"/>
    </source>
</evidence>
<dbReference type="PROSITE" id="PS51384">
    <property type="entry name" value="FAD_FR"/>
    <property type="match status" value="1"/>
</dbReference>
<reference evidence="11" key="1">
    <citation type="submission" date="2022-03" db="EMBL/GenBank/DDBJ databases">
        <title>Gramella crocea sp. nov., isolated from activated sludge of a seafood processing plant.</title>
        <authorList>
            <person name="Zhang X."/>
        </authorList>
    </citation>
    <scope>NUCLEOTIDE SEQUENCE</scope>
    <source>
        <strain evidence="11">YJ019</strain>
    </source>
</reference>
<dbReference type="InterPro" id="IPR017927">
    <property type="entry name" value="FAD-bd_FR_type"/>
</dbReference>
<dbReference type="PROSITE" id="PS00197">
    <property type="entry name" value="2FE2S_FER_1"/>
    <property type="match status" value="1"/>
</dbReference>
<sequence length="350" mass="39487">MSNFYPLKIKEVIRETSQAVSLSFEIPENLKQEFDFSAGQYITIKTKAEDGEELRRAYSLCSAPNSDEFKVTVKEVEGGKFSVIANNKLVAGDILEVHPPEGKFIFQPGSERKNYAAFAAGSGITPVLSIIKSVLRDEPHSKFVLTYGNKSVDDTIFFKELLELQAEFPHRLFVEFIYSRTREENAHFGRIETSTVNYIVKNKFKDQPFDKFYLCGPEEMINHVSEVLFSNGVKKEQILFELFTTTDEEKEIEGDTDGSTAVTIVVDDEEFTFSMDRKDVVLDVALEQDIDVPYSCQGGICSSCMARITEGKAEMSKNQILTDDEIEEGFVLTCQAHPTTPTLKVDYDDV</sequence>
<accession>A0A9X2AAW0</accession>
<dbReference type="SUPFAM" id="SSF63380">
    <property type="entry name" value="Riboflavin synthase domain-like"/>
    <property type="match status" value="1"/>
</dbReference>
<dbReference type="InterPro" id="IPR006058">
    <property type="entry name" value="2Fe2S_fd_BS"/>
</dbReference>
<proteinExistence type="predicted"/>
<evidence type="ECO:0000313" key="11">
    <source>
        <dbReference type="EMBL" id="MCH4822508.1"/>
    </source>
</evidence>
<dbReference type="Pfam" id="PF00970">
    <property type="entry name" value="FAD_binding_6"/>
    <property type="match status" value="1"/>
</dbReference>
<dbReference type="EMBL" id="JAKVTV010000001">
    <property type="protein sequence ID" value="MCH4822508.1"/>
    <property type="molecule type" value="Genomic_DNA"/>
</dbReference>
<evidence type="ECO:0000256" key="3">
    <source>
        <dbReference type="ARBA" id="ARBA00022714"/>
    </source>
</evidence>
<keyword evidence="2" id="KW-0285">Flavoprotein</keyword>
<keyword evidence="6" id="KW-0560">Oxidoreductase</keyword>
<comment type="cofactor">
    <cofactor evidence="1">
        <name>FAD</name>
        <dbReference type="ChEBI" id="CHEBI:57692"/>
    </cofactor>
</comment>
<dbReference type="Pfam" id="PF00111">
    <property type="entry name" value="Fer2"/>
    <property type="match status" value="1"/>
</dbReference>
<gene>
    <name evidence="11" type="ORF">ML462_04925</name>
</gene>
<evidence type="ECO:0000313" key="12">
    <source>
        <dbReference type="Proteomes" id="UP001139226"/>
    </source>
</evidence>
<dbReference type="PANTHER" id="PTHR47354">
    <property type="entry name" value="NADH OXIDOREDUCTASE HCR"/>
    <property type="match status" value="1"/>
</dbReference>
<dbReference type="CDD" id="cd06214">
    <property type="entry name" value="PA_degradation_oxidoreductase_like"/>
    <property type="match status" value="1"/>
</dbReference>
<evidence type="ECO:0000256" key="4">
    <source>
        <dbReference type="ARBA" id="ARBA00022723"/>
    </source>
</evidence>
<name>A0A9X2AAW0_9FLAO</name>
<dbReference type="CDD" id="cd00207">
    <property type="entry name" value="fer2"/>
    <property type="match status" value="1"/>
</dbReference>
<dbReference type="InterPro" id="IPR008333">
    <property type="entry name" value="Cbr1-like_FAD-bd_dom"/>
</dbReference>
<dbReference type="AlphaFoldDB" id="A0A9X2AAW0"/>
<keyword evidence="5" id="KW-0274">FAD</keyword>
<dbReference type="Pfam" id="PF00175">
    <property type="entry name" value="NAD_binding_1"/>
    <property type="match status" value="1"/>
</dbReference>